<dbReference type="InterPro" id="IPR016130">
    <property type="entry name" value="Tyr_Pase_AS"/>
</dbReference>
<protein>
    <recommendedName>
        <fullName evidence="2">protein-tyrosine-phosphatase</fullName>
        <ecNumber evidence="2">3.1.3.48</ecNumber>
    </recommendedName>
</protein>
<keyword evidence="7" id="KW-1185">Reference proteome</keyword>
<dbReference type="InterPro" id="IPR029021">
    <property type="entry name" value="Prot-tyrosine_phosphatase-like"/>
</dbReference>
<dbReference type="PANTHER" id="PTHR45848:SF4">
    <property type="entry name" value="DUAL SPECIFICITY PROTEIN PHOSPHATASE 12"/>
    <property type="match status" value="1"/>
</dbReference>
<keyword evidence="3" id="KW-0378">Hydrolase</keyword>
<evidence type="ECO:0000313" key="7">
    <source>
        <dbReference type="Proteomes" id="UP000694865"/>
    </source>
</evidence>
<dbReference type="SUPFAM" id="SSF52799">
    <property type="entry name" value="(Phosphotyrosine protein) phosphatases II"/>
    <property type="match status" value="1"/>
</dbReference>
<dbReference type="Proteomes" id="UP000694865">
    <property type="component" value="Unplaced"/>
</dbReference>
<evidence type="ECO:0000259" key="5">
    <source>
        <dbReference type="PROSITE" id="PS50054"/>
    </source>
</evidence>
<dbReference type="PROSITE" id="PS00383">
    <property type="entry name" value="TYR_PHOSPHATASE_1"/>
    <property type="match status" value="1"/>
</dbReference>
<dbReference type="GeneID" id="102809871"/>
<comment type="similarity">
    <text evidence="1">Belongs to the protein-tyrosine phosphatase family. Non-receptor class dual specificity subfamily.</text>
</comment>
<dbReference type="InterPro" id="IPR016278">
    <property type="entry name" value="DUSP12"/>
</dbReference>
<dbReference type="InterPro" id="IPR020422">
    <property type="entry name" value="TYR_PHOSPHATASE_DUAL_dom"/>
</dbReference>
<evidence type="ECO:0000256" key="4">
    <source>
        <dbReference type="ARBA" id="ARBA00022912"/>
    </source>
</evidence>
<evidence type="ECO:0000256" key="3">
    <source>
        <dbReference type="ARBA" id="ARBA00022801"/>
    </source>
</evidence>
<evidence type="ECO:0000313" key="8">
    <source>
        <dbReference type="RefSeq" id="XP_006817535.1"/>
    </source>
</evidence>
<evidence type="ECO:0000256" key="1">
    <source>
        <dbReference type="ARBA" id="ARBA00008601"/>
    </source>
</evidence>
<dbReference type="InterPro" id="IPR000387">
    <property type="entry name" value="Tyr_Pase_dom"/>
</dbReference>
<feature type="domain" description="Tyrosine-protein phosphatase" evidence="5">
    <location>
        <begin position="1"/>
        <end position="140"/>
    </location>
</feature>
<dbReference type="RefSeq" id="XP_006817535.1">
    <property type="nucleotide sequence ID" value="XM_006817472.1"/>
</dbReference>
<keyword evidence="4" id="KW-0904">Protein phosphatase</keyword>
<evidence type="ECO:0000256" key="2">
    <source>
        <dbReference type="ARBA" id="ARBA00013064"/>
    </source>
</evidence>
<dbReference type="EC" id="3.1.3.48" evidence="2"/>
<dbReference type="PIRSF" id="PIRSF000941">
    <property type="entry name" value="DUSP12"/>
    <property type="match status" value="1"/>
</dbReference>
<accession>A0ABM0MBZ4</accession>
<gene>
    <name evidence="8" type="primary">LOC102809871</name>
</gene>
<sequence>MHRIRPGLYLGCRADAYDVQALRAAKITHILTIELEPLEIHSNNFTYNFIQVADLPDKDLLSHFPECIAFIEDGIRKGGVMVHCFMGISRSTTVVLAYLMRKDKKTLDSAFLHVKQIKQEVSPNHGFMEQLRLFEAMGCPKNFEDHILYKQYKLERVARAVFDRSGYDDPVSSCIAKDPQLYDEDEPQTVYKCRMCRRSIFKATSILKHKIGKGARTFKAKSGKLTYSDQVVCTSIFIEPVAWMEQVLAGVIGGKLLCPKCNARLGSFNWAGDQCSCGTWVTPAFKIHCSKVDESKTSLPTTTAAVKGQPGGATAS</sequence>
<dbReference type="SMART" id="SM00195">
    <property type="entry name" value="DSPc"/>
    <property type="match status" value="1"/>
</dbReference>
<name>A0ABM0MBZ4_SACKO</name>
<dbReference type="PROSITE" id="PS50056">
    <property type="entry name" value="TYR_PHOSPHATASE_2"/>
    <property type="match status" value="1"/>
</dbReference>
<dbReference type="InterPro" id="IPR000340">
    <property type="entry name" value="Dual-sp_phosphatase_cat-dom"/>
</dbReference>
<dbReference type="Gene3D" id="3.90.190.10">
    <property type="entry name" value="Protein tyrosine phosphatase superfamily"/>
    <property type="match status" value="1"/>
</dbReference>
<dbReference type="PANTHER" id="PTHR45848">
    <property type="entry name" value="DUAL SPECIFICITY PROTEIN PHOSPHATASE 12 FAMILY MEMBER"/>
    <property type="match status" value="1"/>
</dbReference>
<organism evidence="7 8">
    <name type="scientific">Saccoglossus kowalevskii</name>
    <name type="common">Acorn worm</name>
    <dbReference type="NCBI Taxonomy" id="10224"/>
    <lineage>
        <taxon>Eukaryota</taxon>
        <taxon>Metazoa</taxon>
        <taxon>Hemichordata</taxon>
        <taxon>Enteropneusta</taxon>
        <taxon>Harrimaniidae</taxon>
        <taxon>Saccoglossus</taxon>
    </lineage>
</organism>
<evidence type="ECO:0000259" key="6">
    <source>
        <dbReference type="PROSITE" id="PS50056"/>
    </source>
</evidence>
<dbReference type="Pfam" id="PF00782">
    <property type="entry name" value="DSPc"/>
    <property type="match status" value="1"/>
</dbReference>
<proteinExistence type="inferred from homology"/>
<reference evidence="8" key="1">
    <citation type="submission" date="2025-08" db="UniProtKB">
        <authorList>
            <consortium name="RefSeq"/>
        </authorList>
    </citation>
    <scope>IDENTIFICATION</scope>
    <source>
        <tissue evidence="8">Testes</tissue>
    </source>
</reference>
<dbReference type="PROSITE" id="PS50054">
    <property type="entry name" value="TYR_PHOSPHATASE_DUAL"/>
    <property type="match status" value="1"/>
</dbReference>
<feature type="domain" description="Tyrosine specific protein phosphatases" evidence="6">
    <location>
        <begin position="62"/>
        <end position="118"/>
    </location>
</feature>